<dbReference type="Gene3D" id="1.20.1250.20">
    <property type="entry name" value="MFS general substrate transporter like domains"/>
    <property type="match status" value="1"/>
</dbReference>
<evidence type="ECO:0000256" key="3">
    <source>
        <dbReference type="ARBA" id="ARBA00022448"/>
    </source>
</evidence>
<dbReference type="InterPro" id="IPR024671">
    <property type="entry name" value="Atg22-like"/>
</dbReference>
<evidence type="ECO:0000313" key="12">
    <source>
        <dbReference type="EMBL" id="KAF2760700.1"/>
    </source>
</evidence>
<evidence type="ECO:0000256" key="11">
    <source>
        <dbReference type="SAM" id="MobiDB-lite"/>
    </source>
</evidence>
<dbReference type="GO" id="GO:0006914">
    <property type="term" value="P:autophagy"/>
    <property type="evidence" value="ECO:0007669"/>
    <property type="project" value="UniProtKB-KW"/>
</dbReference>
<feature type="region of interest" description="Disordered" evidence="11">
    <location>
        <begin position="1"/>
        <end position="55"/>
    </location>
</feature>
<proteinExistence type="inferred from homology"/>
<comment type="subcellular location">
    <subcellularLocation>
        <location evidence="1 10">Vacuole membrane</location>
        <topology evidence="1 10">Multi-pass membrane protein</topology>
    </subcellularLocation>
</comment>
<feature type="transmembrane region" description="Helical" evidence="10">
    <location>
        <begin position="152"/>
        <end position="171"/>
    </location>
</feature>
<feature type="compositionally biased region" description="Polar residues" evidence="11">
    <location>
        <begin position="640"/>
        <end position="667"/>
    </location>
</feature>
<feature type="compositionally biased region" description="Basic and acidic residues" evidence="11">
    <location>
        <begin position="41"/>
        <end position="51"/>
    </location>
</feature>
<evidence type="ECO:0000256" key="5">
    <source>
        <dbReference type="ARBA" id="ARBA00022692"/>
    </source>
</evidence>
<feature type="transmembrane region" description="Helical" evidence="10">
    <location>
        <begin position="327"/>
        <end position="350"/>
    </location>
</feature>
<keyword evidence="5 10" id="KW-0812">Transmembrane</keyword>
<keyword evidence="7 10" id="KW-1133">Transmembrane helix</keyword>
<keyword evidence="3 10" id="KW-0813">Transport</keyword>
<dbReference type="CDD" id="cd17483">
    <property type="entry name" value="MFS_Atg22_like"/>
    <property type="match status" value="1"/>
</dbReference>
<dbReference type="OrthoDB" id="192733at2759"/>
<feature type="transmembrane region" description="Helical" evidence="10">
    <location>
        <begin position="356"/>
        <end position="380"/>
    </location>
</feature>
<organism evidence="12 13">
    <name type="scientific">Pseudovirgaria hyperparasitica</name>
    <dbReference type="NCBI Taxonomy" id="470096"/>
    <lineage>
        <taxon>Eukaryota</taxon>
        <taxon>Fungi</taxon>
        <taxon>Dikarya</taxon>
        <taxon>Ascomycota</taxon>
        <taxon>Pezizomycotina</taxon>
        <taxon>Dothideomycetes</taxon>
        <taxon>Dothideomycetes incertae sedis</taxon>
        <taxon>Acrospermales</taxon>
        <taxon>Acrospermaceae</taxon>
        <taxon>Pseudovirgaria</taxon>
    </lineage>
</organism>
<dbReference type="Proteomes" id="UP000799437">
    <property type="component" value="Unassembled WGS sequence"/>
</dbReference>
<dbReference type="GO" id="GO:0032974">
    <property type="term" value="P:amino acid transmembrane export from vacuole"/>
    <property type="evidence" value="ECO:0007669"/>
    <property type="project" value="InterPro"/>
</dbReference>
<feature type="transmembrane region" description="Helical" evidence="10">
    <location>
        <begin position="423"/>
        <end position="447"/>
    </location>
</feature>
<name>A0A6A6WFD5_9PEZI</name>
<dbReference type="EMBL" id="ML996567">
    <property type="protein sequence ID" value="KAF2760700.1"/>
    <property type="molecule type" value="Genomic_DNA"/>
</dbReference>
<evidence type="ECO:0000256" key="1">
    <source>
        <dbReference type="ARBA" id="ARBA00004128"/>
    </source>
</evidence>
<feature type="transmembrane region" description="Helical" evidence="10">
    <location>
        <begin position="459"/>
        <end position="480"/>
    </location>
</feature>
<keyword evidence="4 10" id="KW-0926">Vacuole</keyword>
<feature type="compositionally biased region" description="Low complexity" evidence="11">
    <location>
        <begin position="20"/>
        <end position="39"/>
    </location>
</feature>
<evidence type="ECO:0000256" key="6">
    <source>
        <dbReference type="ARBA" id="ARBA00022970"/>
    </source>
</evidence>
<dbReference type="SUPFAM" id="SSF103473">
    <property type="entry name" value="MFS general substrate transporter"/>
    <property type="match status" value="1"/>
</dbReference>
<keyword evidence="9 10" id="KW-0472">Membrane</keyword>
<feature type="transmembrane region" description="Helical" evidence="10">
    <location>
        <begin position="531"/>
        <end position="550"/>
    </location>
</feature>
<keyword evidence="8 10" id="KW-0072">Autophagy</keyword>
<dbReference type="Pfam" id="PF11700">
    <property type="entry name" value="ATG22"/>
    <property type="match status" value="1"/>
</dbReference>
<evidence type="ECO:0000313" key="13">
    <source>
        <dbReference type="Proteomes" id="UP000799437"/>
    </source>
</evidence>
<dbReference type="PANTHER" id="PTHR23519">
    <property type="entry name" value="AUTOPHAGY-RELATED PROTEIN 22"/>
    <property type="match status" value="1"/>
</dbReference>
<gene>
    <name evidence="12" type="ORF">EJ05DRAFT_435475</name>
</gene>
<feature type="transmembrane region" description="Helical" evidence="10">
    <location>
        <begin position="183"/>
        <end position="203"/>
    </location>
</feature>
<accession>A0A6A6WFD5</accession>
<feature type="transmembrane region" description="Helical" evidence="10">
    <location>
        <begin position="209"/>
        <end position="228"/>
    </location>
</feature>
<comment type="similarity">
    <text evidence="2 10">Belongs to the ATG22 family.</text>
</comment>
<evidence type="ECO:0000256" key="4">
    <source>
        <dbReference type="ARBA" id="ARBA00022554"/>
    </source>
</evidence>
<dbReference type="InterPro" id="IPR036259">
    <property type="entry name" value="MFS_trans_sf"/>
</dbReference>
<evidence type="ECO:0000256" key="7">
    <source>
        <dbReference type="ARBA" id="ARBA00022989"/>
    </source>
</evidence>
<protein>
    <recommendedName>
        <fullName evidence="10">Autophagy-related protein</fullName>
    </recommendedName>
</protein>
<evidence type="ECO:0000256" key="9">
    <source>
        <dbReference type="ARBA" id="ARBA00023136"/>
    </source>
</evidence>
<feature type="transmembrane region" description="Helical" evidence="10">
    <location>
        <begin position="591"/>
        <end position="612"/>
    </location>
</feature>
<feature type="transmembrane region" description="Helical" evidence="10">
    <location>
        <begin position="562"/>
        <end position="585"/>
    </location>
</feature>
<feature type="transmembrane region" description="Helical" evidence="10">
    <location>
        <begin position="74"/>
        <end position="97"/>
    </location>
</feature>
<dbReference type="AlphaFoldDB" id="A0A6A6WFD5"/>
<evidence type="ECO:0000256" key="10">
    <source>
        <dbReference type="RuleBase" id="RU363073"/>
    </source>
</evidence>
<sequence>MPPNAPSPEPTSAYLQLPTSPNSKRLSRSPSSFISSSYSADDEHSSLEDHTMPAVARYEGEDTRLTSRKELAGFYMYGWAAEVFVVCGVGSFIPITLEQLARENGVLLSDRKTPCGAAKSTLPPATFSQSPRHESAQCIINIMGTEINTASFAMYTFSLSVLVQALLIISMSGAADHGHYRKTFLLVFAFIGSIATMLFITIIPRLYLLAAVLAIVANTCFGASFVLLNSFLPVLVRNHPTVQYAGAHVDEPLIDEDGLLTREGSIIVDAQVSNSMCDDESFFEGLADSTSLLVGGATSAVDLTVPNPITRSTDSVELRLSTKISSYGIGIGYIAAVIVQVLAVFIVQIVGPKSTISLQLALFLIGAWWFLFTFPTAFWLRPRPGPPLGRDFATSREAFVAYFTYSWSSLGKTARKARKLKDVVLFLTAWFLLSDSIATVGGTAVLFAKTSLEMTSTALALISVIGTLSGVIGAFTWTKLSSLLSLRPTQTIILCLCIFLLIPLYGLLSYIPVIQRLGVLGLQQDWEMYPVGAVYGFALGGFSSYCRSLFGELIPPGYEAAFYALYAITDKGSSIFGPAVVGAITDATGEIRPAFFFLAAMIASTFPFILLVDVQRGRRDGSAMANELLNKGEDERWSTYVGNSDRNETDSQSQPYVDYGTLSNDES</sequence>
<evidence type="ECO:0000256" key="2">
    <source>
        <dbReference type="ARBA" id="ARBA00006978"/>
    </source>
</evidence>
<dbReference type="InterPro" id="IPR044738">
    <property type="entry name" value="Atg22"/>
</dbReference>
<dbReference type="RefSeq" id="XP_033603151.1">
    <property type="nucleotide sequence ID" value="XM_033741701.1"/>
</dbReference>
<feature type="transmembrane region" description="Helical" evidence="10">
    <location>
        <begin position="492"/>
        <end position="511"/>
    </location>
</feature>
<reference evidence="12" key="1">
    <citation type="journal article" date="2020" name="Stud. Mycol.">
        <title>101 Dothideomycetes genomes: a test case for predicting lifestyles and emergence of pathogens.</title>
        <authorList>
            <person name="Haridas S."/>
            <person name="Albert R."/>
            <person name="Binder M."/>
            <person name="Bloem J."/>
            <person name="Labutti K."/>
            <person name="Salamov A."/>
            <person name="Andreopoulos B."/>
            <person name="Baker S."/>
            <person name="Barry K."/>
            <person name="Bills G."/>
            <person name="Bluhm B."/>
            <person name="Cannon C."/>
            <person name="Castanera R."/>
            <person name="Culley D."/>
            <person name="Daum C."/>
            <person name="Ezra D."/>
            <person name="Gonzalez J."/>
            <person name="Henrissat B."/>
            <person name="Kuo A."/>
            <person name="Liang C."/>
            <person name="Lipzen A."/>
            <person name="Lutzoni F."/>
            <person name="Magnuson J."/>
            <person name="Mondo S."/>
            <person name="Nolan M."/>
            <person name="Ohm R."/>
            <person name="Pangilinan J."/>
            <person name="Park H.-J."/>
            <person name="Ramirez L."/>
            <person name="Alfaro M."/>
            <person name="Sun H."/>
            <person name="Tritt A."/>
            <person name="Yoshinaga Y."/>
            <person name="Zwiers L.-H."/>
            <person name="Turgeon B."/>
            <person name="Goodwin S."/>
            <person name="Spatafora J."/>
            <person name="Crous P."/>
            <person name="Grigoriev I."/>
        </authorList>
    </citation>
    <scope>NUCLEOTIDE SEQUENCE</scope>
    <source>
        <strain evidence="12">CBS 121739</strain>
    </source>
</reference>
<dbReference type="PANTHER" id="PTHR23519:SF1">
    <property type="entry name" value="AUTOPHAGY-RELATED PROTEIN 22"/>
    <property type="match status" value="1"/>
</dbReference>
<feature type="region of interest" description="Disordered" evidence="11">
    <location>
        <begin position="639"/>
        <end position="667"/>
    </location>
</feature>
<evidence type="ECO:0000256" key="8">
    <source>
        <dbReference type="ARBA" id="ARBA00023006"/>
    </source>
</evidence>
<dbReference type="GO" id="GO:0005774">
    <property type="term" value="C:vacuolar membrane"/>
    <property type="evidence" value="ECO:0007669"/>
    <property type="project" value="UniProtKB-SubCell"/>
</dbReference>
<comment type="function">
    <text evidence="10">Vacuolar effluxer which mediate the efflux of amino acids resulting from autophagic degradation. The release of autophagic amino acids allows the maintenance of protein synthesis and viability during nitrogen starvation.</text>
</comment>
<dbReference type="GeneID" id="54482755"/>
<keyword evidence="6 10" id="KW-0029">Amino-acid transport</keyword>
<keyword evidence="13" id="KW-1185">Reference proteome</keyword>
<dbReference type="InterPro" id="IPR050495">
    <property type="entry name" value="ATG22/LtaA_families"/>
</dbReference>